<reference evidence="1" key="1">
    <citation type="submission" date="2022-11" db="EMBL/GenBank/DDBJ databases">
        <title>Draft genome sequences of strains of Pseudomonas imrae sp. nov.</title>
        <authorList>
            <person name="Salva Serra F."/>
            <person name="Nimje P."/>
            <person name="Moore E.R.B."/>
            <person name="Marathe N.P."/>
        </authorList>
    </citation>
    <scope>NUCLEOTIDE SEQUENCE</scope>
    <source>
        <strain evidence="1">15FMM2</strain>
    </source>
</reference>
<protein>
    <submittedName>
        <fullName evidence="1">tRNA lysidine(34) synthetase TilS</fullName>
        <ecNumber evidence="1">6.3.4.19</ecNumber>
    </submittedName>
</protein>
<sequence>MKPTLTAKLLQTLGPWRNAPAWHIAFSGGLDSSVLLHLLASLAKTETLPTLSAVHIHHGLQVAADAWPSHCQAVCDSLSVPLRIMRVQVQSGASLERAARDARYWAFNEVTGAGDVMLTGQHRDDQAETLLFRLLRGAGVRGLAAMPVYRPLVAGHLVRPLLDIARAELETYAHEHQLKWIEDPSNADPRFSRNYLRHRVFPALQERWPQVVASLARTADHLCEAQGLLDELAEMDLQAADRPAPFPWLCLSSLALAPLRELSDARQRNALRHWLTPLTRLPDSDHWAGWLSLRDAKGDAQPQWRLADGALHRCGERIWWLPATWSEFSDASVSWPHPQNPLELPGNGQLKFIGKVPEGPLVVRYRQGGEIVEVPGRGRRDLKRLLNESGLPGVVRGRLPLLYQGEQLLGVPSLPGLWRGPSGDWQLHWMPQTCDQGLS</sequence>
<evidence type="ECO:0000313" key="1">
    <source>
        <dbReference type="EMBL" id="MFO2477455.1"/>
    </source>
</evidence>
<dbReference type="EMBL" id="JAPEQY010000005">
    <property type="protein sequence ID" value="MFO2477455.1"/>
    <property type="molecule type" value="Genomic_DNA"/>
</dbReference>
<dbReference type="EC" id="6.3.4.19" evidence="1"/>
<accession>A0ACC7PBS2</accession>
<comment type="caution">
    <text evidence="1">The sequence shown here is derived from an EMBL/GenBank/DDBJ whole genome shotgun (WGS) entry which is preliminary data.</text>
</comment>
<keyword evidence="2" id="KW-1185">Reference proteome</keyword>
<evidence type="ECO:0000313" key="2">
    <source>
        <dbReference type="Proteomes" id="UP001637618"/>
    </source>
</evidence>
<keyword evidence="1" id="KW-0436">Ligase</keyword>
<gene>
    <name evidence="1" type="primary">tilS</name>
    <name evidence="1" type="ORF">OOJ96_08530</name>
</gene>
<name>A0ACC7PBS2_9PSED</name>
<proteinExistence type="predicted"/>
<organism evidence="1 2">
    <name type="scientific">Pseudomonas imrae</name>
    <dbReference type="NCBI Taxonomy" id="2992837"/>
    <lineage>
        <taxon>Bacteria</taxon>
        <taxon>Pseudomonadati</taxon>
        <taxon>Pseudomonadota</taxon>
        <taxon>Gammaproteobacteria</taxon>
        <taxon>Pseudomonadales</taxon>
        <taxon>Pseudomonadaceae</taxon>
        <taxon>Pseudomonas</taxon>
    </lineage>
</organism>
<dbReference type="Proteomes" id="UP001637618">
    <property type="component" value="Unassembled WGS sequence"/>
</dbReference>